<dbReference type="InterPro" id="IPR004358">
    <property type="entry name" value="Sig_transdc_His_kin-like_C"/>
</dbReference>
<evidence type="ECO:0000256" key="2">
    <source>
        <dbReference type="ARBA" id="ARBA00022679"/>
    </source>
</evidence>
<sequence>MIRGLVIRRSLLLPRSYSLLARSLPSSSSSSSSLAGCILPNTPSSWPDATIGTMSTTSTTTTAIVRRANLRRCHRVVDVDVDDVVARDHRGRRRDMSSTSSFPSSSGGGGGIGNDARVGIVDLPHSSPEVLALINHHASKSQTSASLQTLMKTGRGELLDRMVDVAHLAALSTTRRIRRGDNVSGGRGLNDPTVDGGGCDGDDVISSYPLMDGGGRRKPNRGGSSPLLPPAERRPTGGRSGSSSSGSSSSSEDENLSEATPLVLLQVASFLRRELPIRLAHRINDLSRVPLLRDMKSVRDVRDLYVTSFLEILDHPKHPPPNGVAAGERWEKEFANILENVYERHSSVLVQMARGAFELRAAIRDGADGGLFTSDDGVGGGGVGGGGGGGGGGLGSAVDSSIGGSGMEDGMPPRMTDGEIRAGRDAVEFELMEGTHAFLDRFYISRIGIRVLIGQYLSLRQPPVENYVGIICSRTSPYEIVKRAIDDAAFMCTRKYGDAPEVIITGRLDMTFPYVPTHLHYIMLELLKNSMRATVEYHGVDADYPPIKVVIADGSDNEDVIIKVSDEGGGIPRSNMKRIWSYLFTTADPEIQEGMVAFNENVDHSIDSPLAGLGYGLPISRSYARYFGGDLSIMSMEG</sequence>
<dbReference type="PRINTS" id="PR00344">
    <property type="entry name" value="BCTRLSENSOR"/>
</dbReference>
<dbReference type="SUPFAM" id="SSF55874">
    <property type="entry name" value="ATPase domain of HSP90 chaperone/DNA topoisomerase II/histidine kinase"/>
    <property type="match status" value="1"/>
</dbReference>
<evidence type="ECO:0000313" key="12">
    <source>
        <dbReference type="Proteomes" id="UP001530377"/>
    </source>
</evidence>
<dbReference type="SUPFAM" id="SSF69012">
    <property type="entry name" value="alpha-ketoacid dehydrogenase kinase, N-terminal domain"/>
    <property type="match status" value="2"/>
</dbReference>
<comment type="caution">
    <text evidence="11">The sequence shown here is derived from an EMBL/GenBank/DDBJ whole genome shotgun (WGS) entry which is preliminary data.</text>
</comment>
<keyword evidence="4 8" id="KW-0418">Kinase</keyword>
<feature type="domain" description="Histidine kinase" evidence="10">
    <location>
        <begin position="516"/>
        <end position="638"/>
    </location>
</feature>
<dbReference type="InterPro" id="IPR036890">
    <property type="entry name" value="HATPase_C_sf"/>
</dbReference>
<name>A0ABD3R1M1_9STRA</name>
<dbReference type="Proteomes" id="UP001530377">
    <property type="component" value="Unassembled WGS sequence"/>
</dbReference>
<comment type="subcellular location">
    <subcellularLocation>
        <location evidence="8">Mitochondrion matrix</location>
    </subcellularLocation>
</comment>
<dbReference type="InterPro" id="IPR003594">
    <property type="entry name" value="HATPase_dom"/>
</dbReference>
<dbReference type="GO" id="GO:0005524">
    <property type="term" value="F:ATP binding"/>
    <property type="evidence" value="ECO:0007669"/>
    <property type="project" value="UniProtKB-UniRule"/>
</dbReference>
<reference evidence="11 12" key="1">
    <citation type="submission" date="2024-10" db="EMBL/GenBank/DDBJ databases">
        <title>Updated reference genomes for cyclostephanoid diatoms.</title>
        <authorList>
            <person name="Roberts W.R."/>
            <person name="Alverson A.J."/>
        </authorList>
    </citation>
    <scope>NUCLEOTIDE SEQUENCE [LARGE SCALE GENOMIC DNA]</scope>
    <source>
        <strain evidence="11 12">AJA228-03</strain>
    </source>
</reference>
<feature type="region of interest" description="Disordered" evidence="9">
    <location>
        <begin position="382"/>
        <end position="418"/>
    </location>
</feature>
<dbReference type="SMART" id="SM00387">
    <property type="entry name" value="HATPase_c"/>
    <property type="match status" value="1"/>
</dbReference>
<dbReference type="PROSITE" id="PS50109">
    <property type="entry name" value="HIS_KIN"/>
    <property type="match status" value="1"/>
</dbReference>
<evidence type="ECO:0000313" key="11">
    <source>
        <dbReference type="EMBL" id="KAL3806479.1"/>
    </source>
</evidence>
<dbReference type="GO" id="GO:0004740">
    <property type="term" value="F:pyruvate dehydrogenase (acetyl-transferring) kinase activity"/>
    <property type="evidence" value="ECO:0007669"/>
    <property type="project" value="UniProtKB-EC"/>
</dbReference>
<evidence type="ECO:0000256" key="5">
    <source>
        <dbReference type="ARBA" id="ARBA00022840"/>
    </source>
</evidence>
<dbReference type="CDD" id="cd16929">
    <property type="entry name" value="HATPase_PDK-like"/>
    <property type="match status" value="1"/>
</dbReference>
<keyword evidence="12" id="KW-1185">Reference proteome</keyword>
<dbReference type="EMBL" id="JALLPB020000801">
    <property type="protein sequence ID" value="KAL3806479.1"/>
    <property type="molecule type" value="Genomic_DNA"/>
</dbReference>
<feature type="region of interest" description="Disordered" evidence="9">
    <location>
        <begin position="90"/>
        <end position="117"/>
    </location>
</feature>
<accession>A0ABD3R1M1</accession>
<dbReference type="Gene3D" id="3.30.565.10">
    <property type="entry name" value="Histidine kinase-like ATPase, C-terminal domain"/>
    <property type="match status" value="1"/>
</dbReference>
<evidence type="ECO:0000256" key="8">
    <source>
        <dbReference type="RuleBase" id="RU366032"/>
    </source>
</evidence>
<evidence type="ECO:0000256" key="3">
    <source>
        <dbReference type="ARBA" id="ARBA00022741"/>
    </source>
</evidence>
<evidence type="ECO:0000259" key="10">
    <source>
        <dbReference type="PROSITE" id="PS50109"/>
    </source>
</evidence>
<comment type="catalytic activity">
    <reaction evidence="7">
        <text>L-seryl-[pyruvate dehydrogenase E1 alpha subunit] + ATP = O-phospho-L-seryl-[pyruvate dehydrogenase E1 alpha subunit] + ADP + H(+)</text>
        <dbReference type="Rhea" id="RHEA:23052"/>
        <dbReference type="Rhea" id="RHEA-COMP:13689"/>
        <dbReference type="Rhea" id="RHEA-COMP:13690"/>
        <dbReference type="ChEBI" id="CHEBI:15378"/>
        <dbReference type="ChEBI" id="CHEBI:29999"/>
        <dbReference type="ChEBI" id="CHEBI:30616"/>
        <dbReference type="ChEBI" id="CHEBI:83421"/>
        <dbReference type="ChEBI" id="CHEBI:456216"/>
        <dbReference type="EC" id="2.7.11.2"/>
    </reaction>
</comment>
<evidence type="ECO:0000256" key="9">
    <source>
        <dbReference type="SAM" id="MobiDB-lite"/>
    </source>
</evidence>
<dbReference type="PANTHER" id="PTHR11947">
    <property type="entry name" value="PYRUVATE DEHYDROGENASE KINASE"/>
    <property type="match status" value="1"/>
</dbReference>
<dbReference type="Pfam" id="PF10436">
    <property type="entry name" value="BCDHK_Adom3"/>
    <property type="match status" value="1"/>
</dbReference>
<dbReference type="InterPro" id="IPR005467">
    <property type="entry name" value="His_kinase_dom"/>
</dbReference>
<keyword evidence="6 8" id="KW-0496">Mitochondrion</keyword>
<comment type="similarity">
    <text evidence="1 8">Belongs to the PDK/BCKDK protein kinase family.</text>
</comment>
<evidence type="ECO:0000256" key="7">
    <source>
        <dbReference type="ARBA" id="ARBA00048201"/>
    </source>
</evidence>
<feature type="compositionally biased region" description="Gly residues" evidence="9">
    <location>
        <begin position="382"/>
        <end position="395"/>
    </location>
</feature>
<keyword evidence="3 8" id="KW-0547">Nucleotide-binding</keyword>
<evidence type="ECO:0000256" key="6">
    <source>
        <dbReference type="ARBA" id="ARBA00023128"/>
    </source>
</evidence>
<dbReference type="EC" id="2.7.11.-" evidence="8"/>
<dbReference type="InterPro" id="IPR018955">
    <property type="entry name" value="BCDHK/PDK_N"/>
</dbReference>
<feature type="compositionally biased region" description="Low complexity" evidence="9">
    <location>
        <begin position="241"/>
        <end position="250"/>
    </location>
</feature>
<feature type="region of interest" description="Disordered" evidence="9">
    <location>
        <begin position="179"/>
        <end position="257"/>
    </location>
</feature>
<evidence type="ECO:0000256" key="4">
    <source>
        <dbReference type="ARBA" id="ARBA00022777"/>
    </source>
</evidence>
<proteinExistence type="inferred from homology"/>
<keyword evidence="2 8" id="KW-0808">Transferase</keyword>
<protein>
    <recommendedName>
        <fullName evidence="8">Protein-serine/threonine kinase</fullName>
        <ecNumber evidence="8">2.7.11.-</ecNumber>
    </recommendedName>
</protein>
<evidence type="ECO:0000256" key="1">
    <source>
        <dbReference type="ARBA" id="ARBA00006155"/>
    </source>
</evidence>
<dbReference type="PANTHER" id="PTHR11947:SF3">
    <property type="entry name" value="[PYRUVATE DEHYDROGENASE (ACETYL-TRANSFERRING)] KINASE, MITOCHONDRIAL"/>
    <property type="match status" value="1"/>
</dbReference>
<dbReference type="InterPro" id="IPR036784">
    <property type="entry name" value="AK/P_DHK_N_sf"/>
</dbReference>
<keyword evidence="5 8" id="KW-0067">ATP-binding</keyword>
<dbReference type="GO" id="GO:0005759">
    <property type="term" value="C:mitochondrial matrix"/>
    <property type="evidence" value="ECO:0007669"/>
    <property type="project" value="UniProtKB-SubCell"/>
</dbReference>
<dbReference type="Gene3D" id="1.20.140.20">
    <property type="entry name" value="Alpha-ketoacid/pyruvate dehydrogenase kinase, N-terminal domain"/>
    <property type="match status" value="1"/>
</dbReference>
<dbReference type="Pfam" id="PF02518">
    <property type="entry name" value="HATPase_c"/>
    <property type="match status" value="1"/>
</dbReference>
<organism evidence="11 12">
    <name type="scientific">Cyclostephanos tholiformis</name>
    <dbReference type="NCBI Taxonomy" id="382380"/>
    <lineage>
        <taxon>Eukaryota</taxon>
        <taxon>Sar</taxon>
        <taxon>Stramenopiles</taxon>
        <taxon>Ochrophyta</taxon>
        <taxon>Bacillariophyta</taxon>
        <taxon>Coscinodiscophyceae</taxon>
        <taxon>Thalassiosirophycidae</taxon>
        <taxon>Stephanodiscales</taxon>
        <taxon>Stephanodiscaceae</taxon>
        <taxon>Cyclostephanos</taxon>
    </lineage>
</organism>
<gene>
    <name evidence="11" type="ORF">ACHAXA_007002</name>
</gene>
<dbReference type="InterPro" id="IPR039028">
    <property type="entry name" value="BCKD/PDK"/>
</dbReference>
<dbReference type="AlphaFoldDB" id="A0ABD3R1M1"/>